<reference evidence="1" key="1">
    <citation type="journal article" date="2014" name="Front. Microbiol.">
        <title>High frequency of phylogenetically diverse reductive dehalogenase-homologous genes in deep subseafloor sedimentary metagenomes.</title>
        <authorList>
            <person name="Kawai M."/>
            <person name="Futagami T."/>
            <person name="Toyoda A."/>
            <person name="Takaki Y."/>
            <person name="Nishi S."/>
            <person name="Hori S."/>
            <person name="Arai W."/>
            <person name="Tsubouchi T."/>
            <person name="Morono Y."/>
            <person name="Uchiyama I."/>
            <person name="Ito T."/>
            <person name="Fujiyama A."/>
            <person name="Inagaki F."/>
            <person name="Takami H."/>
        </authorList>
    </citation>
    <scope>NUCLEOTIDE SEQUENCE</scope>
    <source>
        <strain evidence="1">Expedition CK06-06</strain>
    </source>
</reference>
<accession>X0UX13</accession>
<organism evidence="1">
    <name type="scientific">marine sediment metagenome</name>
    <dbReference type="NCBI Taxonomy" id="412755"/>
    <lineage>
        <taxon>unclassified sequences</taxon>
        <taxon>metagenomes</taxon>
        <taxon>ecological metagenomes</taxon>
    </lineage>
</organism>
<protein>
    <submittedName>
        <fullName evidence="1">Uncharacterized protein</fullName>
    </submittedName>
</protein>
<sequence>MNISRIINIFLKRKDIFEFLEDNFDKVRQELLGTPWEELKTIYNSWKKNPMIQEKIKFIINNKQSIESKDIEFYLVKDFLKEVRIRKLILNILELILINLEEFIVSTPLFDKELFFSFIELMKRSIKSNDSESRYVFEIFGEKIFEEQTFFLILEDIAILQEKLDLENYSEKINDTKSTKYMRNLLVNYEHLIEGPIKNALIFLLKLQKISSNKDYKYLD</sequence>
<comment type="caution">
    <text evidence="1">The sequence shown here is derived from an EMBL/GenBank/DDBJ whole genome shotgun (WGS) entry which is preliminary data.</text>
</comment>
<name>X0UX13_9ZZZZ</name>
<evidence type="ECO:0000313" key="1">
    <source>
        <dbReference type="EMBL" id="GAG03742.1"/>
    </source>
</evidence>
<dbReference type="EMBL" id="BARS01025402">
    <property type="protein sequence ID" value="GAG03742.1"/>
    <property type="molecule type" value="Genomic_DNA"/>
</dbReference>
<dbReference type="AlphaFoldDB" id="X0UX13"/>
<gene>
    <name evidence="1" type="ORF">S01H1_40154</name>
</gene>
<proteinExistence type="predicted"/>
<feature type="non-terminal residue" evidence="1">
    <location>
        <position position="220"/>
    </location>
</feature>